<name>A0A183BYI9_GLOPA</name>
<feature type="signal peptide" evidence="2">
    <location>
        <begin position="1"/>
        <end position="24"/>
    </location>
</feature>
<keyword evidence="2" id="KW-0732">Signal</keyword>
<sequence length="384" mass="44134">MPLAISTSVLILCVVTLLSKFSAAVWTNRVKGMSEALERAVERTKEWQSTDRDRRDGPTLTQSAVRANANRPIRLAEMDVQRLNRLIKAVDRAWTLPRTGSEEPIGSNFQYKKTCASIHKARYNACEQSGFGIMCFNFCYEKGQKLAFKCEDASEPSFCRNNGNYDIFLDKYKKDSYKVILRGNENLIISNKAKAYIHQQLTRCYSSAICDGALLNSTILLKTTPNTYQSSHAFRSRQLQRKAMPSRKKPEAGGRRMAGTKARQRRLLIKKKMEAEGERMGKGDETFSREEEGDVGEEEEEEERWLQRRFGTREEVGTKQTDPLHWKRSPKTRPPSRPLPEGNGHQRMGQLENRQSAEEERVGFWRNFQPGKWFDSVHYMTNTG</sequence>
<feature type="compositionally biased region" description="Acidic residues" evidence="1">
    <location>
        <begin position="291"/>
        <end position="303"/>
    </location>
</feature>
<keyword evidence="3" id="KW-1185">Reference proteome</keyword>
<evidence type="ECO:0000313" key="3">
    <source>
        <dbReference type="Proteomes" id="UP000050741"/>
    </source>
</evidence>
<organism evidence="3 4">
    <name type="scientific">Globodera pallida</name>
    <name type="common">Potato cyst nematode worm</name>
    <name type="synonym">Heterodera pallida</name>
    <dbReference type="NCBI Taxonomy" id="36090"/>
    <lineage>
        <taxon>Eukaryota</taxon>
        <taxon>Metazoa</taxon>
        <taxon>Ecdysozoa</taxon>
        <taxon>Nematoda</taxon>
        <taxon>Chromadorea</taxon>
        <taxon>Rhabditida</taxon>
        <taxon>Tylenchina</taxon>
        <taxon>Tylenchomorpha</taxon>
        <taxon>Tylenchoidea</taxon>
        <taxon>Heteroderidae</taxon>
        <taxon>Heteroderinae</taxon>
        <taxon>Globodera</taxon>
    </lineage>
</organism>
<feature type="compositionally biased region" description="Basic residues" evidence="1">
    <location>
        <begin position="234"/>
        <end position="247"/>
    </location>
</feature>
<feature type="region of interest" description="Disordered" evidence="1">
    <location>
        <begin position="231"/>
        <end position="360"/>
    </location>
</feature>
<reference evidence="4" key="2">
    <citation type="submission" date="2016-06" db="UniProtKB">
        <authorList>
            <consortium name="WormBaseParasite"/>
        </authorList>
    </citation>
    <scope>IDENTIFICATION</scope>
</reference>
<feature type="chain" id="PRO_5008146790" evidence="2">
    <location>
        <begin position="25"/>
        <end position="384"/>
    </location>
</feature>
<feature type="compositionally biased region" description="Basic and acidic residues" evidence="1">
    <location>
        <begin position="271"/>
        <end position="290"/>
    </location>
</feature>
<proteinExistence type="predicted"/>
<evidence type="ECO:0000256" key="1">
    <source>
        <dbReference type="SAM" id="MobiDB-lite"/>
    </source>
</evidence>
<dbReference type="WBParaSite" id="GPLIN_000567900">
    <property type="protein sequence ID" value="GPLIN_000567900"/>
    <property type="gene ID" value="GPLIN_000567900"/>
</dbReference>
<dbReference type="Proteomes" id="UP000050741">
    <property type="component" value="Unassembled WGS sequence"/>
</dbReference>
<evidence type="ECO:0000256" key="2">
    <source>
        <dbReference type="SAM" id="SignalP"/>
    </source>
</evidence>
<feature type="compositionally biased region" description="Basic and acidic residues" evidence="1">
    <location>
        <begin position="311"/>
        <end position="325"/>
    </location>
</feature>
<dbReference type="AlphaFoldDB" id="A0A183BYI9"/>
<feature type="compositionally biased region" description="Basic and acidic residues" evidence="1">
    <location>
        <begin position="42"/>
        <end position="57"/>
    </location>
</feature>
<evidence type="ECO:0000313" key="4">
    <source>
        <dbReference type="WBParaSite" id="GPLIN_000567900"/>
    </source>
</evidence>
<protein>
    <submittedName>
        <fullName evidence="4">Uncharacterized protein</fullName>
    </submittedName>
</protein>
<reference evidence="3" key="1">
    <citation type="submission" date="2014-05" db="EMBL/GenBank/DDBJ databases">
        <title>The genome and life-stage specific transcriptomes of Globodera pallida elucidate key aspects of plant parasitism by a cyst nematode.</title>
        <authorList>
            <person name="Cotton J.A."/>
            <person name="Lilley C.J."/>
            <person name="Jones L.M."/>
            <person name="Kikuchi T."/>
            <person name="Reid A.J."/>
            <person name="Thorpe P."/>
            <person name="Tsai I.J."/>
            <person name="Beasley H."/>
            <person name="Blok V."/>
            <person name="Cock P.J.A."/>
            <person name="Van den Akker S.E."/>
            <person name="Holroyd N."/>
            <person name="Hunt M."/>
            <person name="Mantelin S."/>
            <person name="Naghra H."/>
            <person name="Pain A."/>
            <person name="Palomares-Rius J.E."/>
            <person name="Zarowiecki M."/>
            <person name="Berriman M."/>
            <person name="Jones J.T."/>
            <person name="Urwin P.E."/>
        </authorList>
    </citation>
    <scope>NUCLEOTIDE SEQUENCE [LARGE SCALE GENOMIC DNA]</scope>
    <source>
        <strain evidence="3">Lindley</strain>
    </source>
</reference>
<feature type="region of interest" description="Disordered" evidence="1">
    <location>
        <begin position="42"/>
        <end position="62"/>
    </location>
</feature>
<accession>A0A183BYI9</accession>